<organism evidence="1 2">
    <name type="scientific">Natronoarchaeum mannanilyticum</name>
    <dbReference type="NCBI Taxonomy" id="926360"/>
    <lineage>
        <taxon>Archaea</taxon>
        <taxon>Methanobacteriati</taxon>
        <taxon>Methanobacteriota</taxon>
        <taxon>Stenosarchaea group</taxon>
        <taxon>Halobacteria</taxon>
        <taxon>Halobacteriales</taxon>
        <taxon>Natronoarchaeaceae</taxon>
    </lineage>
</organism>
<dbReference type="RefSeq" id="WP_343774408.1">
    <property type="nucleotide sequence ID" value="NZ_BAAADV010000006.1"/>
</dbReference>
<evidence type="ECO:0000313" key="1">
    <source>
        <dbReference type="EMBL" id="GAA0676482.1"/>
    </source>
</evidence>
<dbReference type="Gene3D" id="3.40.720.10">
    <property type="entry name" value="Alkaline Phosphatase, subunit A"/>
    <property type="match status" value="1"/>
</dbReference>
<name>A0AAV3TC90_9EURY</name>
<accession>A0AAV3TC90</accession>
<keyword evidence="2" id="KW-1185">Reference proteome</keyword>
<reference evidence="1 2" key="1">
    <citation type="journal article" date="2019" name="Int. J. Syst. Evol. Microbiol.">
        <title>The Global Catalogue of Microorganisms (GCM) 10K type strain sequencing project: providing services to taxonomists for standard genome sequencing and annotation.</title>
        <authorList>
            <consortium name="The Broad Institute Genomics Platform"/>
            <consortium name="The Broad Institute Genome Sequencing Center for Infectious Disease"/>
            <person name="Wu L."/>
            <person name="Ma J."/>
        </authorList>
    </citation>
    <scope>NUCLEOTIDE SEQUENCE [LARGE SCALE GENOMIC DNA]</scope>
    <source>
        <strain evidence="1 2">JCM 16328</strain>
    </source>
</reference>
<dbReference type="InterPro" id="IPR017850">
    <property type="entry name" value="Alkaline_phosphatase_core_sf"/>
</dbReference>
<sequence>MSDIRRIRELVRKGWAEPRSIPPFVLKKTLGIEPWKFGRHAVPNALSKAVYRRASTKEPQRTIWDEEWDLLILLDSCRPEWLCEGAENRDWIDDVETVWSVGSHSAEWTEKTFADEYGPEMEDTIYVTGNPYSADAPVSRFADFENVNEREWEVDSAVPPAHVVTDRAVKMARERDWSHCIVHYMQPHKPIFEQGESRGDSRLDERWQPNATFWRQYIDGDVSLRELEGAFISNLEYVLEEVEILLENVDAPSAVVTSDHGQALGEQFLWSHRRGVKHPSMRHVPWVECSATDTRSLEPKVYRQATYEKEQRQEQLKQLGYL</sequence>
<evidence type="ECO:0008006" key="3">
    <source>
        <dbReference type="Google" id="ProtNLM"/>
    </source>
</evidence>
<dbReference type="EMBL" id="BAAADV010000006">
    <property type="protein sequence ID" value="GAA0676482.1"/>
    <property type="molecule type" value="Genomic_DNA"/>
</dbReference>
<protein>
    <recommendedName>
        <fullName evidence="3">Sulfatase N-terminal domain-containing protein</fullName>
    </recommendedName>
</protein>
<gene>
    <name evidence="1" type="ORF">GCM10009020_25360</name>
</gene>
<dbReference type="Proteomes" id="UP001500420">
    <property type="component" value="Unassembled WGS sequence"/>
</dbReference>
<comment type="caution">
    <text evidence="1">The sequence shown here is derived from an EMBL/GenBank/DDBJ whole genome shotgun (WGS) entry which is preliminary data.</text>
</comment>
<evidence type="ECO:0000313" key="2">
    <source>
        <dbReference type="Proteomes" id="UP001500420"/>
    </source>
</evidence>
<proteinExistence type="predicted"/>
<dbReference type="AlphaFoldDB" id="A0AAV3TC90"/>
<dbReference type="SUPFAM" id="SSF53649">
    <property type="entry name" value="Alkaline phosphatase-like"/>
    <property type="match status" value="1"/>
</dbReference>